<dbReference type="Gene3D" id="3.90.190.20">
    <property type="entry name" value="Mur ligase, C-terminal domain"/>
    <property type="match status" value="1"/>
</dbReference>
<keyword evidence="6 15" id="KW-0131">Cell cycle</keyword>
<evidence type="ECO:0000256" key="5">
    <source>
        <dbReference type="ARBA" id="ARBA00022984"/>
    </source>
</evidence>
<dbReference type="Gene3D" id="3.40.1390.10">
    <property type="entry name" value="MurE/MurF, N-terminal domain"/>
    <property type="match status" value="1"/>
</dbReference>
<dbReference type="Pfam" id="PF01225">
    <property type="entry name" value="Mur_ligase"/>
    <property type="match status" value="1"/>
</dbReference>
<comment type="caution">
    <text evidence="15">Lacks conserved residue(s) required for the propagation of feature annotation.</text>
</comment>
<comment type="pathway">
    <text evidence="1 15 16">Cell wall biogenesis; peptidoglycan biosynthesis.</text>
</comment>
<dbReference type="GO" id="GO:0000287">
    <property type="term" value="F:magnesium ion binding"/>
    <property type="evidence" value="ECO:0007669"/>
    <property type="project" value="UniProtKB-UniRule"/>
</dbReference>
<dbReference type="GO" id="GO:0008765">
    <property type="term" value="F:UDP-N-acetylmuramoylalanyl-D-glutamate-2,6-diaminopimelate ligase activity"/>
    <property type="evidence" value="ECO:0007669"/>
    <property type="project" value="UniProtKB-UniRule"/>
</dbReference>
<dbReference type="InterPro" id="IPR013221">
    <property type="entry name" value="Mur_ligase_cen"/>
</dbReference>
<comment type="cofactor">
    <cofactor evidence="15">
        <name>Mg(2+)</name>
        <dbReference type="ChEBI" id="CHEBI:18420"/>
    </cofactor>
</comment>
<dbReference type="SUPFAM" id="SSF53623">
    <property type="entry name" value="MurD-like peptide ligases, catalytic domain"/>
    <property type="match status" value="1"/>
</dbReference>
<keyword evidence="15" id="KW-0547">Nucleotide-binding</keyword>
<evidence type="ECO:0000256" key="16">
    <source>
        <dbReference type="RuleBase" id="RU004135"/>
    </source>
</evidence>
<comment type="caution">
    <text evidence="20">The sequence shown here is derived from an EMBL/GenBank/DDBJ whole genome shotgun (WGS) entry which is preliminary data.</text>
</comment>
<accession>A0A916S6U3</accession>
<evidence type="ECO:0000259" key="19">
    <source>
        <dbReference type="Pfam" id="PF08245"/>
    </source>
</evidence>
<evidence type="ECO:0000256" key="7">
    <source>
        <dbReference type="ARBA" id="ARBA00023316"/>
    </source>
</evidence>
<feature type="domain" description="Mur ligase C-terminal" evidence="18">
    <location>
        <begin position="335"/>
        <end position="462"/>
    </location>
</feature>
<dbReference type="InterPro" id="IPR004101">
    <property type="entry name" value="Mur_ligase_C"/>
</dbReference>
<feature type="binding site" evidence="15">
    <location>
        <position position="31"/>
    </location>
    <ligand>
        <name>UDP-N-acetyl-alpha-D-muramoyl-L-alanyl-D-glutamate</name>
        <dbReference type="ChEBI" id="CHEBI:83900"/>
    </ligand>
</feature>
<dbReference type="GO" id="GO:0071555">
    <property type="term" value="P:cell wall organization"/>
    <property type="evidence" value="ECO:0007669"/>
    <property type="project" value="UniProtKB-KW"/>
</dbReference>
<name>A0A916S6U3_9BACI</name>
<dbReference type="GO" id="GO:0009252">
    <property type="term" value="P:peptidoglycan biosynthetic process"/>
    <property type="evidence" value="ECO:0007669"/>
    <property type="project" value="UniProtKB-UniRule"/>
</dbReference>
<proteinExistence type="inferred from homology"/>
<dbReference type="InterPro" id="IPR035911">
    <property type="entry name" value="MurE/MurF_N"/>
</dbReference>
<protein>
    <recommendedName>
        <fullName evidence="11 15">UDP-N-acetylmuramoyl-L-alanyl-D-glutamate--2,6-diaminopimelate ligase</fullName>
        <ecNumber evidence="10 15">6.3.2.13</ecNumber>
    </recommendedName>
    <alternativeName>
        <fullName evidence="12 15">Meso-A2pm-adding enzyme</fullName>
    </alternativeName>
    <alternativeName>
        <fullName evidence="13 15">Meso-diaminopimelate-adding enzyme</fullName>
    </alternativeName>
    <alternativeName>
        <fullName evidence="14 15">UDP-MurNAc-L-Ala-D-Glu:meso-diaminopimelate ligase</fullName>
    </alternativeName>
    <alternativeName>
        <fullName evidence="15">UDP-MurNAc-tripeptide synthetase</fullName>
    </alternativeName>
    <alternativeName>
        <fullName evidence="15">UDP-N-acetylmuramyl-tripeptide synthetase</fullName>
    </alternativeName>
</protein>
<feature type="binding site" evidence="15">
    <location>
        <position position="186"/>
    </location>
    <ligand>
        <name>UDP-N-acetyl-alpha-D-muramoyl-L-alanyl-D-glutamate</name>
        <dbReference type="ChEBI" id="CHEBI:83900"/>
    </ligand>
</feature>
<feature type="binding site" evidence="15">
    <location>
        <position position="184"/>
    </location>
    <ligand>
        <name>UDP-N-acetyl-alpha-D-muramoyl-L-alanyl-D-glutamate</name>
        <dbReference type="ChEBI" id="CHEBI:83900"/>
    </ligand>
</feature>
<dbReference type="InterPro" id="IPR036565">
    <property type="entry name" value="Mur-like_cat_sf"/>
</dbReference>
<evidence type="ECO:0000256" key="3">
    <source>
        <dbReference type="ARBA" id="ARBA00022618"/>
    </source>
</evidence>
<evidence type="ECO:0000256" key="6">
    <source>
        <dbReference type="ARBA" id="ARBA00023306"/>
    </source>
</evidence>
<dbReference type="Gene3D" id="3.40.1190.10">
    <property type="entry name" value="Mur-like, catalytic domain"/>
    <property type="match status" value="1"/>
</dbReference>
<dbReference type="InterPro" id="IPR036615">
    <property type="entry name" value="Mur_ligase_C_dom_sf"/>
</dbReference>
<dbReference type="GO" id="GO:0005524">
    <property type="term" value="F:ATP binding"/>
    <property type="evidence" value="ECO:0007669"/>
    <property type="project" value="UniProtKB-UniRule"/>
</dbReference>
<evidence type="ECO:0000313" key="21">
    <source>
        <dbReference type="Proteomes" id="UP000613512"/>
    </source>
</evidence>
<evidence type="ECO:0000256" key="14">
    <source>
        <dbReference type="ARBA" id="ARBA00081560"/>
    </source>
</evidence>
<dbReference type="SUPFAM" id="SSF53244">
    <property type="entry name" value="MurD-like peptide ligases, peptide-binding domain"/>
    <property type="match status" value="1"/>
</dbReference>
<dbReference type="NCBIfam" id="TIGR01085">
    <property type="entry name" value="murE"/>
    <property type="match status" value="1"/>
</dbReference>
<reference evidence="20" key="2">
    <citation type="submission" date="2020-09" db="EMBL/GenBank/DDBJ databases">
        <authorList>
            <person name="Sun Q."/>
            <person name="Zhou Y."/>
        </authorList>
    </citation>
    <scope>NUCLEOTIDE SEQUENCE</scope>
    <source>
        <strain evidence="20">CGMCC 1.12408</strain>
    </source>
</reference>
<comment type="similarity">
    <text evidence="2 15">Belongs to the MurCDEF family. MurE subfamily.</text>
</comment>
<evidence type="ECO:0000259" key="18">
    <source>
        <dbReference type="Pfam" id="PF02875"/>
    </source>
</evidence>
<dbReference type="HAMAP" id="MF_00208">
    <property type="entry name" value="MurE"/>
    <property type="match status" value="1"/>
</dbReference>
<evidence type="ECO:0000256" key="8">
    <source>
        <dbReference type="ARBA" id="ARBA00050251"/>
    </source>
</evidence>
<feature type="domain" description="Mur ligase N-terminal catalytic" evidence="17">
    <location>
        <begin position="23"/>
        <end position="94"/>
    </location>
</feature>
<evidence type="ECO:0000256" key="11">
    <source>
        <dbReference type="ARBA" id="ARBA00072883"/>
    </source>
</evidence>
<dbReference type="FunFam" id="3.90.190.20:FF:000006">
    <property type="entry name" value="UDP-N-acetylmuramoyl-L-alanyl-D-glutamate--2,6-diaminopimelate ligase"/>
    <property type="match status" value="1"/>
</dbReference>
<keyword evidence="15" id="KW-0963">Cytoplasm</keyword>
<keyword evidence="5 15" id="KW-0573">Peptidoglycan synthesis</keyword>
<evidence type="ECO:0000313" key="20">
    <source>
        <dbReference type="EMBL" id="GGA83895.1"/>
    </source>
</evidence>
<feature type="modified residue" description="N6-carboxylysine" evidence="15">
    <location>
        <position position="218"/>
    </location>
</feature>
<keyword evidence="3 15" id="KW-0132">Cell division</keyword>
<keyword evidence="7 15" id="KW-0961">Cell wall biogenesis/degradation</keyword>
<feature type="domain" description="Mur ligase central" evidence="19">
    <location>
        <begin position="107"/>
        <end position="313"/>
    </location>
</feature>
<keyword evidence="15 20" id="KW-0436">Ligase</keyword>
<sequence>MKLKEILSFHPFSKQFSTLYDIEINEIKMDSREITNGDLFVCINGFTVDGHDYVDEAIENGAVAIVAEKEIKVNVPVIVVEDTIRFLAMAASVYYHFPTNQVPLIGVTGTNGKTTITYLLDKIYNKNGKRTGIIGTIQMKIDDDIYPIDNTTPDTLFLQRMIRKMVNEKVDQVIMEVSSHALDQGRVYGCDYNIAVFTNLTQDHLDYHSSMDDYLRAKSLLFAQLGNEYHSAKKKFAIINKDDPASDRLLRSTAQSVVTYGIDNKAMVMAKSITLTPSGTKFLLCSPVGNTVIHSKLIGKFNVSNMLAASAAALSDGIPLPVIKDALETITGIDGRFELVTHNHLFSVIVDYAHTPDSLENVLTTIREFAKKKVFVVVGCGGDRDRTKRPLMANIALTYADKAIFTSDNPRTEDPKVIIDDMIQGLDNLKEKYQVIIDRKNAINYAIQQATEGDIILIAGKGHETYQQIGHTKYHFDDREIAKEALDNKEI</sequence>
<keyword evidence="21" id="KW-1185">Reference proteome</keyword>
<dbReference type="GO" id="GO:0051301">
    <property type="term" value="P:cell division"/>
    <property type="evidence" value="ECO:0007669"/>
    <property type="project" value="UniProtKB-KW"/>
</dbReference>
<dbReference type="PANTHER" id="PTHR23135:SF4">
    <property type="entry name" value="UDP-N-ACETYLMURAMOYL-L-ALANYL-D-GLUTAMATE--2,6-DIAMINOPIMELATE LIGASE MURE HOMOLOG, CHLOROPLASTIC"/>
    <property type="match status" value="1"/>
</dbReference>
<evidence type="ECO:0000256" key="10">
    <source>
        <dbReference type="ARBA" id="ARBA00066633"/>
    </source>
</evidence>
<evidence type="ECO:0000256" key="2">
    <source>
        <dbReference type="ARBA" id="ARBA00005898"/>
    </source>
</evidence>
<feature type="binding site" evidence="15">
    <location>
        <position position="464"/>
    </location>
    <ligand>
        <name>meso-2,6-diaminopimelate</name>
        <dbReference type="ChEBI" id="CHEBI:57791"/>
    </ligand>
</feature>
<feature type="binding site" evidence="15">
    <location>
        <position position="460"/>
    </location>
    <ligand>
        <name>meso-2,6-diaminopimelate</name>
        <dbReference type="ChEBI" id="CHEBI:57791"/>
    </ligand>
</feature>
<dbReference type="SUPFAM" id="SSF63418">
    <property type="entry name" value="MurE/MurF N-terminal domain"/>
    <property type="match status" value="1"/>
</dbReference>
<comment type="subcellular location">
    <subcellularLocation>
        <location evidence="15 16">Cytoplasm</location>
    </subcellularLocation>
</comment>
<dbReference type="GO" id="GO:0008360">
    <property type="term" value="P:regulation of cell shape"/>
    <property type="evidence" value="ECO:0007669"/>
    <property type="project" value="UniProtKB-KW"/>
</dbReference>
<evidence type="ECO:0000256" key="12">
    <source>
        <dbReference type="ARBA" id="ARBA00075482"/>
    </source>
</evidence>
<organism evidence="20 21">
    <name type="scientific">Ornithinibacillus halotolerans</name>
    <dbReference type="NCBI Taxonomy" id="1274357"/>
    <lineage>
        <taxon>Bacteria</taxon>
        <taxon>Bacillati</taxon>
        <taxon>Bacillota</taxon>
        <taxon>Bacilli</taxon>
        <taxon>Bacillales</taxon>
        <taxon>Bacillaceae</taxon>
        <taxon>Ornithinibacillus</taxon>
    </lineage>
</organism>
<dbReference type="GO" id="GO:0005737">
    <property type="term" value="C:cytoplasm"/>
    <property type="evidence" value="ECO:0007669"/>
    <property type="project" value="UniProtKB-SubCell"/>
</dbReference>
<evidence type="ECO:0000256" key="1">
    <source>
        <dbReference type="ARBA" id="ARBA00004752"/>
    </source>
</evidence>
<comment type="catalytic activity">
    <reaction evidence="8 15">
        <text>UDP-N-acetyl-alpha-D-muramoyl-L-alanyl-D-glutamate + meso-2,6-diaminopimelate + ATP = UDP-N-acetyl-alpha-D-muramoyl-L-alanyl-gamma-D-glutamyl-meso-2,6-diaminopimelate + ADP + phosphate + H(+)</text>
        <dbReference type="Rhea" id="RHEA:23676"/>
        <dbReference type="ChEBI" id="CHEBI:15378"/>
        <dbReference type="ChEBI" id="CHEBI:30616"/>
        <dbReference type="ChEBI" id="CHEBI:43474"/>
        <dbReference type="ChEBI" id="CHEBI:57791"/>
        <dbReference type="ChEBI" id="CHEBI:83900"/>
        <dbReference type="ChEBI" id="CHEBI:83905"/>
        <dbReference type="ChEBI" id="CHEBI:456216"/>
        <dbReference type="EC" id="6.3.2.13"/>
    </reaction>
</comment>
<dbReference type="Proteomes" id="UP000613512">
    <property type="component" value="Unassembled WGS sequence"/>
</dbReference>
<dbReference type="AlphaFoldDB" id="A0A916S6U3"/>
<evidence type="ECO:0000256" key="4">
    <source>
        <dbReference type="ARBA" id="ARBA00022960"/>
    </source>
</evidence>
<feature type="binding site" evidence="15">
    <location>
        <position position="178"/>
    </location>
    <ligand>
        <name>UDP-N-acetyl-alpha-D-muramoyl-L-alanyl-D-glutamate</name>
        <dbReference type="ChEBI" id="CHEBI:83900"/>
    </ligand>
</feature>
<dbReference type="EMBL" id="BMEY01000016">
    <property type="protein sequence ID" value="GGA83895.1"/>
    <property type="molecule type" value="Genomic_DNA"/>
</dbReference>
<evidence type="ECO:0000256" key="15">
    <source>
        <dbReference type="HAMAP-Rule" id="MF_00208"/>
    </source>
</evidence>
<comment type="function">
    <text evidence="9 15">Catalyzes the addition of meso-diaminopimelic acid to the nucleotide precursor UDP-N-acetylmuramoyl-L-alanyl-D-glutamate (UMAG) in the biosynthesis of bacterial cell-wall peptidoglycan.</text>
</comment>
<dbReference type="Pfam" id="PF08245">
    <property type="entry name" value="Mur_ligase_M"/>
    <property type="match status" value="1"/>
</dbReference>
<evidence type="ECO:0000256" key="13">
    <source>
        <dbReference type="ARBA" id="ARBA00076158"/>
    </source>
</evidence>
<keyword evidence="4 15" id="KW-0133">Cell shape</keyword>
<reference evidence="20" key="1">
    <citation type="journal article" date="2014" name="Int. J. Syst. Evol. Microbiol.">
        <title>Complete genome sequence of Corynebacterium casei LMG S-19264T (=DSM 44701T), isolated from a smear-ripened cheese.</title>
        <authorList>
            <consortium name="US DOE Joint Genome Institute (JGI-PGF)"/>
            <person name="Walter F."/>
            <person name="Albersmeier A."/>
            <person name="Kalinowski J."/>
            <person name="Ruckert C."/>
        </authorList>
    </citation>
    <scope>NUCLEOTIDE SEQUENCE</scope>
    <source>
        <strain evidence="20">CGMCC 1.12408</strain>
    </source>
</reference>
<dbReference type="NCBIfam" id="NF001126">
    <property type="entry name" value="PRK00139.1-4"/>
    <property type="match status" value="1"/>
</dbReference>
<keyword evidence="15" id="KW-0460">Magnesium</keyword>
<feature type="binding site" evidence="15">
    <location>
        <position position="150"/>
    </location>
    <ligand>
        <name>UDP-N-acetyl-alpha-D-muramoyl-L-alanyl-D-glutamate</name>
        <dbReference type="ChEBI" id="CHEBI:83900"/>
    </ligand>
</feature>
<gene>
    <name evidence="15 20" type="primary">murE</name>
    <name evidence="20" type="ORF">GCM10008025_28770</name>
</gene>
<dbReference type="InterPro" id="IPR005761">
    <property type="entry name" value="UDP-N-AcMur-Glu-dNH2Pim_ligase"/>
</dbReference>
<dbReference type="PANTHER" id="PTHR23135">
    <property type="entry name" value="MUR LIGASE FAMILY MEMBER"/>
    <property type="match status" value="1"/>
</dbReference>
<dbReference type="InterPro" id="IPR000713">
    <property type="entry name" value="Mur_ligase_N"/>
</dbReference>
<dbReference type="RefSeq" id="WP_229740759.1">
    <property type="nucleotide sequence ID" value="NZ_BMEY01000016.1"/>
</dbReference>
<evidence type="ECO:0000259" key="17">
    <source>
        <dbReference type="Pfam" id="PF01225"/>
    </source>
</evidence>
<keyword evidence="15" id="KW-0067">ATP-binding</keyword>
<feature type="binding site" evidence="15">
    <location>
        <begin position="408"/>
        <end position="411"/>
    </location>
    <ligand>
        <name>meso-2,6-diaminopimelate</name>
        <dbReference type="ChEBI" id="CHEBI:57791"/>
    </ligand>
</feature>
<dbReference type="EC" id="6.3.2.13" evidence="10 15"/>
<feature type="binding site" evidence="15">
    <location>
        <begin position="151"/>
        <end position="152"/>
    </location>
    <ligand>
        <name>UDP-N-acetyl-alpha-D-muramoyl-L-alanyl-D-glutamate</name>
        <dbReference type="ChEBI" id="CHEBI:83900"/>
    </ligand>
</feature>
<comment type="PTM">
    <text evidence="15">Carboxylation is probably crucial for Mg(2+) binding and, consequently, for the gamma-phosphate positioning of ATP.</text>
</comment>
<feature type="binding site" evidence="15">
    <location>
        <position position="384"/>
    </location>
    <ligand>
        <name>meso-2,6-diaminopimelate</name>
        <dbReference type="ChEBI" id="CHEBI:57791"/>
    </ligand>
</feature>
<dbReference type="Pfam" id="PF02875">
    <property type="entry name" value="Mur_ligase_C"/>
    <property type="match status" value="1"/>
</dbReference>
<feature type="short sequence motif" description="Meso-diaminopimelate recognition motif" evidence="15">
    <location>
        <begin position="408"/>
        <end position="411"/>
    </location>
</feature>
<feature type="binding site" evidence="15">
    <location>
        <begin position="109"/>
        <end position="115"/>
    </location>
    <ligand>
        <name>ATP</name>
        <dbReference type="ChEBI" id="CHEBI:30616"/>
    </ligand>
</feature>
<dbReference type="NCBIfam" id="NF001124">
    <property type="entry name" value="PRK00139.1-2"/>
    <property type="match status" value="1"/>
</dbReference>
<evidence type="ECO:0000256" key="9">
    <source>
        <dbReference type="ARBA" id="ARBA00056782"/>
    </source>
</evidence>